<comment type="similarity">
    <text evidence="1 3 4">Belongs to the Glu/Leu/Phe/Val dehydrogenases family.</text>
</comment>
<dbReference type="SMART" id="SM00839">
    <property type="entry name" value="ELFV_dehydrog"/>
    <property type="match status" value="1"/>
</dbReference>
<keyword evidence="2 3" id="KW-0560">Oxidoreductase</keyword>
<keyword evidence="7" id="KW-1185">Reference proteome</keyword>
<dbReference type="Gene3D" id="3.40.50.10860">
    <property type="entry name" value="Leucine Dehydrogenase, chain A, domain 1"/>
    <property type="match status" value="1"/>
</dbReference>
<dbReference type="EMBL" id="JAWLKA010000014">
    <property type="protein sequence ID" value="MDV6283525.1"/>
    <property type="molecule type" value="Genomic_DNA"/>
</dbReference>
<dbReference type="InterPro" id="IPR046346">
    <property type="entry name" value="Aminoacid_DH-like_N_sf"/>
</dbReference>
<protein>
    <recommendedName>
        <fullName evidence="3">Glutamate dehydrogenase</fullName>
    </recommendedName>
</protein>
<dbReference type="SUPFAM" id="SSF53223">
    <property type="entry name" value="Aminoacid dehydrogenase-like, N-terminal domain"/>
    <property type="match status" value="1"/>
</dbReference>
<evidence type="ECO:0000256" key="2">
    <source>
        <dbReference type="ARBA" id="ARBA00023002"/>
    </source>
</evidence>
<dbReference type="PANTHER" id="PTHR11606">
    <property type="entry name" value="GLUTAMATE DEHYDROGENASE"/>
    <property type="match status" value="1"/>
</dbReference>
<evidence type="ECO:0000256" key="1">
    <source>
        <dbReference type="ARBA" id="ARBA00006382"/>
    </source>
</evidence>
<evidence type="ECO:0000256" key="3">
    <source>
        <dbReference type="PIRNR" id="PIRNR000185"/>
    </source>
</evidence>
<organism evidence="6 7">
    <name type="scientific">Rhodococcus jostii</name>
    <dbReference type="NCBI Taxonomy" id="132919"/>
    <lineage>
        <taxon>Bacteria</taxon>
        <taxon>Bacillati</taxon>
        <taxon>Actinomycetota</taxon>
        <taxon>Actinomycetes</taxon>
        <taxon>Mycobacteriales</taxon>
        <taxon>Nocardiaceae</taxon>
        <taxon>Rhodococcus</taxon>
    </lineage>
</organism>
<dbReference type="Proteomes" id="UP001185737">
    <property type="component" value="Unassembled WGS sequence"/>
</dbReference>
<dbReference type="SUPFAM" id="SSF51735">
    <property type="entry name" value="NAD(P)-binding Rossmann-fold domains"/>
    <property type="match status" value="1"/>
</dbReference>
<name>A0ABU4CJX6_RHOJO</name>
<reference evidence="6 7" key="1">
    <citation type="submission" date="2023-10" db="EMBL/GenBank/DDBJ databases">
        <title>Development of a sustainable strategy for remediation of hydrocarbon-contaminated territories based on the waste exchange concept.</title>
        <authorList>
            <person name="Krivoruchko A."/>
        </authorList>
    </citation>
    <scope>NUCLEOTIDE SEQUENCE [LARGE SCALE GENOMIC DNA]</scope>
    <source>
        <strain evidence="6 7">IEGM 60</strain>
    </source>
</reference>
<dbReference type="InterPro" id="IPR014362">
    <property type="entry name" value="Glu_DH"/>
</dbReference>
<dbReference type="InterPro" id="IPR033524">
    <property type="entry name" value="Glu/Leu/Phe/Val_DH_AS"/>
</dbReference>
<dbReference type="PRINTS" id="PR00082">
    <property type="entry name" value="GLFDHDRGNASE"/>
</dbReference>
<dbReference type="InterPro" id="IPR036291">
    <property type="entry name" value="NAD(P)-bd_dom_sf"/>
</dbReference>
<gene>
    <name evidence="6" type="ORF">R3Q59_23785</name>
</gene>
<dbReference type="InterPro" id="IPR006097">
    <property type="entry name" value="Glu/Leu/Phe/Val/Trp_DH_dimer"/>
</dbReference>
<dbReference type="InterPro" id="IPR006096">
    <property type="entry name" value="Glu/Leu/Phe/Val/Trp_DH_C"/>
</dbReference>
<accession>A0ABU4CJX6</accession>
<evidence type="ECO:0000256" key="4">
    <source>
        <dbReference type="RuleBase" id="RU004417"/>
    </source>
</evidence>
<proteinExistence type="inferred from homology"/>
<dbReference type="PANTHER" id="PTHR11606:SF13">
    <property type="entry name" value="GLUTAMATE DEHYDROGENASE 1, MITOCHONDRIAL"/>
    <property type="match status" value="1"/>
</dbReference>
<comment type="caution">
    <text evidence="6">The sequence shown here is derived from an EMBL/GenBank/DDBJ whole genome shotgun (WGS) entry which is preliminary data.</text>
</comment>
<dbReference type="PIRSF" id="PIRSF000185">
    <property type="entry name" value="Glu_DH"/>
    <property type="match status" value="1"/>
</dbReference>
<evidence type="ECO:0000313" key="6">
    <source>
        <dbReference type="EMBL" id="MDV6283525.1"/>
    </source>
</evidence>
<dbReference type="RefSeq" id="WP_317569739.1">
    <property type="nucleotide sequence ID" value="NZ_JAWLKA010000014.1"/>
</dbReference>
<dbReference type="Pfam" id="PF02812">
    <property type="entry name" value="ELFV_dehydrog_N"/>
    <property type="match status" value="1"/>
</dbReference>
<dbReference type="Pfam" id="PF00208">
    <property type="entry name" value="ELFV_dehydrog"/>
    <property type="match status" value="1"/>
</dbReference>
<dbReference type="PROSITE" id="PS00074">
    <property type="entry name" value="GLFV_DEHYDROGENASE"/>
    <property type="match status" value="1"/>
</dbReference>
<evidence type="ECO:0000259" key="5">
    <source>
        <dbReference type="SMART" id="SM00839"/>
    </source>
</evidence>
<dbReference type="Gene3D" id="3.40.50.720">
    <property type="entry name" value="NAD(P)-binding Rossmann-like Domain"/>
    <property type="match status" value="1"/>
</dbReference>
<feature type="domain" description="Glutamate/phenylalanine/leucine/valine/L-tryptophan dehydrogenase C-terminal" evidence="5">
    <location>
        <begin position="140"/>
        <end position="374"/>
    </location>
</feature>
<evidence type="ECO:0000313" key="7">
    <source>
        <dbReference type="Proteomes" id="UP001185737"/>
    </source>
</evidence>
<dbReference type="InterPro" id="IPR006095">
    <property type="entry name" value="Glu/Leu/Phe/Val/Trp_DH"/>
</dbReference>
<sequence length="382" mass="39553">MFELIDEWGPEKVVCVSDARTGMRGVLVIDNTARGMGKGGTRMSTTVSVGEVARLARNMTWKWAGVDLFYGGAKAGIWADPTASSKEAVLRAFVRALRNEVPEEYVFGLDVGLTEKDAAIMLDEVGGRGGAVGTPHALGGLPYDQLGVTGHGVAESADAAAQALGLSTGSLSVSIQGFGAVGAASAKRLAELGATIVAVSTSQGGIHNPDGLDVATLLDLRDQYGDGLVDQYSDAKPLAAGEELSVIADILIPAALQDVIDADLARTLPAKIVVEGANLPSSPEAQSVLFDRGVTVVPDFIANAGGVVAAAVAMDARYSGIRPEPAAVFDNISNKLRASTIDTLDASNAQGRTTHEVARTTAQERVREAMVLRGRSPQNAAF</sequence>